<evidence type="ECO:0000256" key="2">
    <source>
        <dbReference type="ARBA" id="ARBA00007749"/>
    </source>
</evidence>
<dbReference type="InterPro" id="IPR036866">
    <property type="entry name" value="RibonucZ/Hydroxyglut_hydro"/>
</dbReference>
<dbReference type="PANTHER" id="PTHR42978:SF2">
    <property type="entry name" value="102 KBASES UNSTABLE REGION: FROM 1 TO 119443"/>
    <property type="match status" value="1"/>
</dbReference>
<keyword evidence="5" id="KW-0862">Zinc</keyword>
<comment type="similarity">
    <text evidence="2">Belongs to the metallo-beta-lactamase superfamily.</text>
</comment>
<dbReference type="CDD" id="cd07730">
    <property type="entry name" value="metallo-hydrolase-like_MBL-fold"/>
    <property type="match status" value="1"/>
</dbReference>
<dbReference type="SMART" id="SM00849">
    <property type="entry name" value="Lactamase_B"/>
    <property type="match status" value="1"/>
</dbReference>
<dbReference type="Proteomes" id="UP000612362">
    <property type="component" value="Unassembled WGS sequence"/>
</dbReference>
<keyword evidence="3" id="KW-0479">Metal-binding</keyword>
<name>A0A8J3HY98_9CHLR</name>
<sequence length="330" mass="36520">MQPKRINKWLAWGAVSLTALGIGAAVKSFLPPRLNVAVLPRGNAGVETLSKGANLPDVEVSILRCGSVTWPEWTMVRGSLSFKPRRIAYSAVLIRHPRGNFLYDTGLCGDIYDHLKGQSFYFRRTLARFTLEQSLLGALHEQGVKPEDLDFALLSHLHWDHVSGVPDIVGLPLRVNRVEYDAAKQGIIPLHKGLVWRLMEGSPLSCFDLDGPEYEGFRSSLDLFGDGSIVLVPLPGHTPGNTGMFVNRANGARLFFVGDAAHVAENYLHPTTPHPIFWNGVTCDKATALQTLLELHHFSRLHPEVPLIAMHDASMQEASMRVENERLARA</sequence>
<dbReference type="EMBL" id="BNJF01000001">
    <property type="protein sequence ID" value="GHO43335.1"/>
    <property type="molecule type" value="Genomic_DNA"/>
</dbReference>
<dbReference type="InterPro" id="IPR001279">
    <property type="entry name" value="Metallo-B-lactamas"/>
</dbReference>
<evidence type="ECO:0000313" key="7">
    <source>
        <dbReference type="EMBL" id="GHO43335.1"/>
    </source>
</evidence>
<evidence type="ECO:0000256" key="1">
    <source>
        <dbReference type="ARBA" id="ARBA00001947"/>
    </source>
</evidence>
<dbReference type="SUPFAM" id="SSF56281">
    <property type="entry name" value="Metallo-hydrolase/oxidoreductase"/>
    <property type="match status" value="1"/>
</dbReference>
<evidence type="ECO:0000256" key="5">
    <source>
        <dbReference type="ARBA" id="ARBA00022833"/>
    </source>
</evidence>
<dbReference type="RefSeq" id="WP_220192816.1">
    <property type="nucleotide sequence ID" value="NZ_BNJF01000001.1"/>
</dbReference>
<accession>A0A8J3HY98</accession>
<keyword evidence="8" id="KW-1185">Reference proteome</keyword>
<proteinExistence type="inferred from homology"/>
<dbReference type="GO" id="GO:0046872">
    <property type="term" value="F:metal ion binding"/>
    <property type="evidence" value="ECO:0007669"/>
    <property type="project" value="UniProtKB-KW"/>
</dbReference>
<protein>
    <submittedName>
        <fullName evidence="7">MBL fold metallo-hydrolase</fullName>
    </submittedName>
</protein>
<dbReference type="AlphaFoldDB" id="A0A8J3HY98"/>
<dbReference type="InterPro" id="IPR051013">
    <property type="entry name" value="MBL_superfamily_lactonases"/>
</dbReference>
<comment type="cofactor">
    <cofactor evidence="1">
        <name>Zn(2+)</name>
        <dbReference type="ChEBI" id="CHEBI:29105"/>
    </cofactor>
</comment>
<reference evidence="7" key="1">
    <citation type="submission" date="2020-10" db="EMBL/GenBank/DDBJ databases">
        <title>Taxonomic study of unclassified bacteria belonging to the class Ktedonobacteria.</title>
        <authorList>
            <person name="Yabe S."/>
            <person name="Wang C.M."/>
            <person name="Zheng Y."/>
            <person name="Sakai Y."/>
            <person name="Cavaletti L."/>
            <person name="Monciardini P."/>
            <person name="Donadio S."/>
        </authorList>
    </citation>
    <scope>NUCLEOTIDE SEQUENCE</scope>
    <source>
        <strain evidence="7">SOSP1-1</strain>
    </source>
</reference>
<comment type="caution">
    <text evidence="7">The sequence shown here is derived from an EMBL/GenBank/DDBJ whole genome shotgun (WGS) entry which is preliminary data.</text>
</comment>
<evidence type="ECO:0000313" key="8">
    <source>
        <dbReference type="Proteomes" id="UP000612362"/>
    </source>
</evidence>
<evidence type="ECO:0000256" key="4">
    <source>
        <dbReference type="ARBA" id="ARBA00022801"/>
    </source>
</evidence>
<evidence type="ECO:0000259" key="6">
    <source>
        <dbReference type="SMART" id="SM00849"/>
    </source>
</evidence>
<dbReference type="Pfam" id="PF00753">
    <property type="entry name" value="Lactamase_B"/>
    <property type="match status" value="1"/>
</dbReference>
<dbReference type="GO" id="GO:0016787">
    <property type="term" value="F:hydrolase activity"/>
    <property type="evidence" value="ECO:0007669"/>
    <property type="project" value="UniProtKB-KW"/>
</dbReference>
<dbReference type="PANTHER" id="PTHR42978">
    <property type="entry name" value="QUORUM-QUENCHING LACTONASE YTNP-RELATED-RELATED"/>
    <property type="match status" value="1"/>
</dbReference>
<keyword evidence="4" id="KW-0378">Hydrolase</keyword>
<feature type="domain" description="Metallo-beta-lactamase" evidence="6">
    <location>
        <begin position="88"/>
        <end position="311"/>
    </location>
</feature>
<dbReference type="Gene3D" id="3.60.15.10">
    <property type="entry name" value="Ribonuclease Z/Hydroxyacylglutathione hydrolase-like"/>
    <property type="match status" value="1"/>
</dbReference>
<organism evidence="7 8">
    <name type="scientific">Ktedonospora formicarum</name>
    <dbReference type="NCBI Taxonomy" id="2778364"/>
    <lineage>
        <taxon>Bacteria</taxon>
        <taxon>Bacillati</taxon>
        <taxon>Chloroflexota</taxon>
        <taxon>Ktedonobacteria</taxon>
        <taxon>Ktedonobacterales</taxon>
        <taxon>Ktedonobacteraceae</taxon>
        <taxon>Ktedonospora</taxon>
    </lineage>
</organism>
<evidence type="ECO:0000256" key="3">
    <source>
        <dbReference type="ARBA" id="ARBA00022723"/>
    </source>
</evidence>
<gene>
    <name evidence="7" type="ORF">KSX_14980</name>
</gene>